<dbReference type="AlphaFoldDB" id="A0A3Q9INV0"/>
<evidence type="ECO:0000313" key="3">
    <source>
        <dbReference type="Proteomes" id="UP000270673"/>
    </source>
</evidence>
<sequence>MKHSLLLVCLFSGFLTKAAIPEKTIQATITDIQAKGVTNTIAIETGVRQVAHLWQPQDGTDSEFQEFCVKNYITTPEQKQQVFQKVSHYFEALWGHFNEITLQLQLNLHQDNGPLHDIDPMFGAYSPGSHLINDLYNNKIGFIIALNFPEVPLQDKEKLGSDRMAWAYARLGDVFTQRVPAELIQAGVKAESDADVYISSYNIYMGHVLNAKGQKLFPEDKILLTHWNLRDEIKANYNKGKEGLSKQRTVYEVMKRIISQEIPVQVINSGTYDWNPYTNTLTQNGQTATGTPEATERYQRMLNNFHAMKAIDPYTGKNFIERKFSGEMEVSVEDVKTLFTQFLSSPELKEVGKIISKRLGRKLEAYDIWYDGFKPRSNLDETKLDTQIQKLYPTAEAFKAGLPSLLVHLGFTPERANEICDKIAVDAARGSGHAWGAAMKGQQSHLRTRIPAEGMNYKGYNIAVHEFGHNVEQTISMYNVDNFMMAGVPNTAFTEALAFVFQKRDLQLLGIENHDPEKDNMDILDKFWSLYEIMGVSMLDISIWEWLYANPNATAEQLKEATINLSKEIWNKYYAPVFGKKDETVLAIYSHMISYPLYLSAYAFGQIIEFQLEDYLNGKNFAQEVDRIYRLGRLTPNEWMIQATGNDLSVEPMIHALQKVIKK</sequence>
<proteinExistence type="predicted"/>
<protein>
    <recommendedName>
        <fullName evidence="4">Peptidase M3A/M3B catalytic domain-containing protein</fullName>
    </recommendedName>
</protein>
<feature type="chain" id="PRO_5018583745" description="Peptidase M3A/M3B catalytic domain-containing protein" evidence="1">
    <location>
        <begin position="19"/>
        <end position="663"/>
    </location>
</feature>
<organism evidence="2 3">
    <name type="scientific">Butyricimonas faecalis</name>
    <dbReference type="NCBI Taxonomy" id="2093856"/>
    <lineage>
        <taxon>Bacteria</taxon>
        <taxon>Pseudomonadati</taxon>
        <taxon>Bacteroidota</taxon>
        <taxon>Bacteroidia</taxon>
        <taxon>Bacteroidales</taxon>
        <taxon>Odoribacteraceae</taxon>
        <taxon>Butyricimonas</taxon>
    </lineage>
</organism>
<accession>A0A3Q9INV0</accession>
<keyword evidence="1" id="KW-0732">Signal</keyword>
<gene>
    <name evidence="2" type="ORF">D8S85_07385</name>
</gene>
<name>A0A3Q9INV0_9BACT</name>
<dbReference type="KEGG" id="buy:D8S85_07385"/>
<dbReference type="SUPFAM" id="SSF55486">
    <property type="entry name" value="Metalloproteases ('zincins'), catalytic domain"/>
    <property type="match status" value="1"/>
</dbReference>
<feature type="signal peptide" evidence="1">
    <location>
        <begin position="1"/>
        <end position="18"/>
    </location>
</feature>
<reference evidence="2 3" key="1">
    <citation type="submission" date="2018-10" db="EMBL/GenBank/DDBJ databases">
        <title>Butyricimonas faecalis sp. nov., isolated from human faeces and emended description of the genus Butyricimonas.</title>
        <authorList>
            <person name="Le Roy T."/>
            <person name="Van der Smissen P."/>
            <person name="Paquot A."/>
            <person name="Delzenne N."/>
            <person name="Muccioli G."/>
            <person name="Collet J.-F."/>
            <person name="Cani P.D."/>
        </authorList>
    </citation>
    <scope>NUCLEOTIDE SEQUENCE [LARGE SCALE GENOMIC DNA]</scope>
    <source>
        <strain evidence="2 3">H184</strain>
    </source>
</reference>
<dbReference type="EMBL" id="CP032819">
    <property type="protein sequence ID" value="AZS29402.1"/>
    <property type="molecule type" value="Genomic_DNA"/>
</dbReference>
<dbReference type="Proteomes" id="UP000270673">
    <property type="component" value="Chromosome"/>
</dbReference>
<evidence type="ECO:0000256" key="1">
    <source>
        <dbReference type="SAM" id="SignalP"/>
    </source>
</evidence>
<dbReference type="Gene3D" id="1.10.1370.20">
    <property type="entry name" value="Oligoendopeptidase f, C-terminal domain"/>
    <property type="match status" value="1"/>
</dbReference>
<dbReference type="OrthoDB" id="1013043at2"/>
<keyword evidence="3" id="KW-1185">Reference proteome</keyword>
<evidence type="ECO:0008006" key="4">
    <source>
        <dbReference type="Google" id="ProtNLM"/>
    </source>
</evidence>
<evidence type="ECO:0000313" key="2">
    <source>
        <dbReference type="EMBL" id="AZS29402.1"/>
    </source>
</evidence>
<dbReference type="InterPro" id="IPR042088">
    <property type="entry name" value="OligoPept_F_C"/>
</dbReference>
<dbReference type="RefSeq" id="WP_127074925.1">
    <property type="nucleotide sequence ID" value="NZ_CP032819.1"/>
</dbReference>